<proteinExistence type="inferred from homology"/>
<evidence type="ECO:0000256" key="4">
    <source>
        <dbReference type="RuleBase" id="RU368036"/>
    </source>
</evidence>
<keyword evidence="4 5" id="KW-0012">Acyltransferase</keyword>
<dbReference type="NCBIfam" id="TIGR00066">
    <property type="entry name" value="g_glut_trans"/>
    <property type="match status" value="1"/>
</dbReference>
<comment type="subunit">
    <text evidence="4">This enzyme consists of two polypeptide chains, which are synthesized in precursor form from a single polypeptide.</text>
</comment>
<protein>
    <recommendedName>
        <fullName evidence="4">Glutathione hydrolase proenzyme</fullName>
        <ecNumber evidence="4">2.3.2.2</ecNumber>
        <ecNumber evidence="4">3.4.19.13</ecNumber>
    </recommendedName>
    <component>
        <recommendedName>
            <fullName evidence="4">Glutathione hydrolase large chain</fullName>
        </recommendedName>
    </component>
    <component>
        <recommendedName>
            <fullName evidence="4">Glutathione hydrolase small chain</fullName>
        </recommendedName>
    </component>
</protein>
<dbReference type="InterPro" id="IPR043138">
    <property type="entry name" value="GGT_lsub"/>
</dbReference>
<reference evidence="5" key="1">
    <citation type="submission" date="2022-11" db="EMBL/GenBank/DDBJ databases">
        <title>Hoeflea poritis sp. nov., isolated from scleractinian coral Porites lutea.</title>
        <authorList>
            <person name="Zhang G."/>
            <person name="Wei Q."/>
            <person name="Cai L."/>
        </authorList>
    </citation>
    <scope>NUCLEOTIDE SEQUENCE</scope>
    <source>
        <strain evidence="5">E7-10</strain>
    </source>
</reference>
<evidence type="ECO:0000313" key="6">
    <source>
        <dbReference type="Proteomes" id="UP001148313"/>
    </source>
</evidence>
<dbReference type="SUPFAM" id="SSF56235">
    <property type="entry name" value="N-terminal nucleophile aminohydrolases (Ntn hydrolases)"/>
    <property type="match status" value="1"/>
</dbReference>
<comment type="catalytic activity">
    <reaction evidence="1 4">
        <text>an S-substituted glutathione + H2O = an S-substituted L-cysteinylglycine + L-glutamate</text>
        <dbReference type="Rhea" id="RHEA:59468"/>
        <dbReference type="ChEBI" id="CHEBI:15377"/>
        <dbReference type="ChEBI" id="CHEBI:29985"/>
        <dbReference type="ChEBI" id="CHEBI:90779"/>
        <dbReference type="ChEBI" id="CHEBI:143103"/>
        <dbReference type="EC" id="3.4.19.13"/>
    </reaction>
</comment>
<dbReference type="EC" id="2.3.2.2" evidence="4"/>
<keyword evidence="6" id="KW-1185">Reference proteome</keyword>
<dbReference type="EMBL" id="JAPJZH010000023">
    <property type="protein sequence ID" value="MDA4848429.1"/>
    <property type="molecule type" value="Genomic_DNA"/>
</dbReference>
<dbReference type="PANTHER" id="PTHR43881">
    <property type="entry name" value="GAMMA-GLUTAMYLTRANSPEPTIDASE (AFU_ORTHOLOGUE AFUA_4G13580)"/>
    <property type="match status" value="1"/>
</dbReference>
<dbReference type="Pfam" id="PF01019">
    <property type="entry name" value="G_glu_transpept"/>
    <property type="match status" value="1"/>
</dbReference>
<keyword evidence="4" id="KW-0378">Hydrolase</keyword>
<dbReference type="Gene3D" id="1.10.246.130">
    <property type="match status" value="1"/>
</dbReference>
<keyword evidence="4" id="KW-0317">Glutathione biosynthesis</keyword>
<dbReference type="GO" id="GO:0103068">
    <property type="term" value="F:leukotriene C4 gamma-glutamyl transferase activity"/>
    <property type="evidence" value="ECO:0007669"/>
    <property type="project" value="UniProtKB-EC"/>
</dbReference>
<evidence type="ECO:0000256" key="2">
    <source>
        <dbReference type="ARBA" id="ARBA00001089"/>
    </source>
</evidence>
<sequence length="514" mass="54701">MAATSHPLATQAAIRIMQQGGNAMDAAIAACAVQCVVEPGSTGIGGDCFCMYSPEGSAEPIAFNGSGKAPAAADPETLQAQDVTSIERHSPHAVTVPGAIDAWTRLQADHGRLQLGEVLASAIEYAQDGFPISSRVHRDFAGQAEFLRSDPVTAGIYLNEGTAPEVGSVLTLPLLANSLKAIAEGGRDAFYSGWIAHDIVEHLQSLGGLHTMEDFTSAAGEYVTPIASEFRGRTIHQCPPNGQGVIALLLLNMIKQMDIDPGGPLTADRIHLEIEACRLAYASRSHYVGDPAFSDIPVEHLLSEDYARKLAGEIDPQRATSVAPDITLPRHRDTVYISVVDEDRNACSFINTLFFGFGSGITAPSSGVVLHNRGQGFTLEAGHPNRIAGGKRPLHTIIPAMATQDGRSSLCFGVMGGQYQAFGHLQFLTRYLDFGCDLQEAMDLPRFMADPFTGEVEMENAIGDDVRAELVRRGHTIVDPAAPVGGSQAIAIDWRNNVLTGASDPRKDGCAIGY</sequence>
<gene>
    <name evidence="5" type="primary">ggt</name>
    <name evidence="5" type="ORF">OOZ53_23930</name>
</gene>
<dbReference type="InterPro" id="IPR029055">
    <property type="entry name" value="Ntn_hydrolases_N"/>
</dbReference>
<dbReference type="Gene3D" id="3.60.20.40">
    <property type="match status" value="1"/>
</dbReference>
<dbReference type="Proteomes" id="UP001148313">
    <property type="component" value="Unassembled WGS sequence"/>
</dbReference>
<name>A0ABT4VUQ6_9HYPH</name>
<comment type="caution">
    <text evidence="5">The sequence shown here is derived from an EMBL/GenBank/DDBJ whole genome shotgun (WGS) entry which is preliminary data.</text>
</comment>
<dbReference type="EC" id="3.4.19.13" evidence="4"/>
<accession>A0ABT4VUQ6</accession>
<comment type="catalytic activity">
    <reaction evidence="3 4">
        <text>an N-terminal (5-L-glutamyl)-[peptide] + an alpha-amino acid = 5-L-glutamyl amino acid + an N-terminal L-alpha-aminoacyl-[peptide]</text>
        <dbReference type="Rhea" id="RHEA:23904"/>
        <dbReference type="Rhea" id="RHEA-COMP:9780"/>
        <dbReference type="Rhea" id="RHEA-COMP:9795"/>
        <dbReference type="ChEBI" id="CHEBI:77644"/>
        <dbReference type="ChEBI" id="CHEBI:78597"/>
        <dbReference type="ChEBI" id="CHEBI:78599"/>
        <dbReference type="ChEBI" id="CHEBI:78608"/>
        <dbReference type="EC" id="2.3.2.2"/>
    </reaction>
</comment>
<comment type="similarity">
    <text evidence="4">Belongs to the gamma-glutamyltransferase family.</text>
</comment>
<keyword evidence="4 5" id="KW-0808">Transferase</keyword>
<organism evidence="5 6">
    <name type="scientific">Hoeflea poritis</name>
    <dbReference type="NCBI Taxonomy" id="2993659"/>
    <lineage>
        <taxon>Bacteria</taxon>
        <taxon>Pseudomonadati</taxon>
        <taxon>Pseudomonadota</taxon>
        <taxon>Alphaproteobacteria</taxon>
        <taxon>Hyphomicrobiales</taxon>
        <taxon>Rhizobiaceae</taxon>
        <taxon>Hoeflea</taxon>
    </lineage>
</organism>
<dbReference type="PRINTS" id="PR01210">
    <property type="entry name" value="GGTRANSPTASE"/>
</dbReference>
<dbReference type="InterPro" id="IPR052896">
    <property type="entry name" value="GGT-like_enzyme"/>
</dbReference>
<comment type="pathway">
    <text evidence="4">Sulfur metabolism; glutathione metabolism.</text>
</comment>
<evidence type="ECO:0000313" key="5">
    <source>
        <dbReference type="EMBL" id="MDA4848429.1"/>
    </source>
</evidence>
<dbReference type="InterPro" id="IPR000101">
    <property type="entry name" value="GGT_peptidase"/>
</dbReference>
<dbReference type="PANTHER" id="PTHR43881:SF1">
    <property type="entry name" value="GAMMA-GLUTAMYLTRANSPEPTIDASE (AFU_ORTHOLOGUE AFUA_4G13580)"/>
    <property type="match status" value="1"/>
</dbReference>
<comment type="catalytic activity">
    <reaction evidence="2 4">
        <text>glutathione + H2O = L-cysteinylglycine + L-glutamate</text>
        <dbReference type="Rhea" id="RHEA:28807"/>
        <dbReference type="ChEBI" id="CHEBI:15377"/>
        <dbReference type="ChEBI" id="CHEBI:29985"/>
        <dbReference type="ChEBI" id="CHEBI:57925"/>
        <dbReference type="ChEBI" id="CHEBI:61694"/>
        <dbReference type="EC" id="3.4.19.13"/>
    </reaction>
</comment>
<comment type="PTM">
    <text evidence="4">Cleaved by autocatalysis into a large and a small subunit.</text>
</comment>
<keyword evidence="4" id="KW-0865">Zymogen</keyword>
<dbReference type="InterPro" id="IPR043137">
    <property type="entry name" value="GGT_ssub_C"/>
</dbReference>
<evidence type="ECO:0000256" key="1">
    <source>
        <dbReference type="ARBA" id="ARBA00001049"/>
    </source>
</evidence>
<evidence type="ECO:0000256" key="3">
    <source>
        <dbReference type="ARBA" id="ARBA00047417"/>
    </source>
</evidence>